<reference evidence="4" key="1">
    <citation type="submission" date="2022-02" db="EMBL/GenBank/DDBJ databases">
        <title>Halalkalibacter sp. nov. isolated from Lonar Lake, India.</title>
        <authorList>
            <person name="Joshi A."/>
            <person name="Thite S."/>
            <person name="Lodha T."/>
        </authorList>
    </citation>
    <scope>NUCLEOTIDE SEQUENCE</scope>
    <source>
        <strain evidence="4">MEB205</strain>
    </source>
</reference>
<dbReference type="RefSeq" id="WP_250096216.1">
    <property type="nucleotide sequence ID" value="NZ_JAKRYL010000008.1"/>
</dbReference>
<sequence length="154" mass="18236">MALKGKVECKRPKKKVGTRKYASGRFNTNSIREIGMSELFDKFMVVKKSEGLARKTMADYVTHFDWFCNWLEEHKGVRDLLHNEITSEPFIDYIRFMIDKLMNSTINIRIRTVRAFLRWCYNEDYLTKPFTKSLNLLSSHLSKLKLLLPMNYNA</sequence>
<dbReference type="Proteomes" id="UP001139150">
    <property type="component" value="Unassembled WGS sequence"/>
</dbReference>
<feature type="domain" description="Core-binding (CB)" evidence="3">
    <location>
        <begin position="34"/>
        <end position="121"/>
    </location>
</feature>
<evidence type="ECO:0000256" key="1">
    <source>
        <dbReference type="ARBA" id="ARBA00023125"/>
    </source>
</evidence>
<name>A0A9X2I6R1_9BACI</name>
<keyword evidence="5" id="KW-1185">Reference proteome</keyword>
<evidence type="ECO:0000313" key="4">
    <source>
        <dbReference type="EMBL" id="MCL7747310.1"/>
    </source>
</evidence>
<dbReference type="AlphaFoldDB" id="A0A9X2I6R1"/>
<dbReference type="InterPro" id="IPR011010">
    <property type="entry name" value="DNA_brk_join_enz"/>
</dbReference>
<evidence type="ECO:0000259" key="3">
    <source>
        <dbReference type="PROSITE" id="PS51900"/>
    </source>
</evidence>
<dbReference type="GO" id="GO:0003677">
    <property type="term" value="F:DNA binding"/>
    <property type="evidence" value="ECO:0007669"/>
    <property type="project" value="UniProtKB-UniRule"/>
</dbReference>
<comment type="caution">
    <text evidence="4">The sequence shown here is derived from an EMBL/GenBank/DDBJ whole genome shotgun (WGS) entry which is preliminary data.</text>
</comment>
<protein>
    <submittedName>
        <fullName evidence="4">Phage integrase SAM-like domain-containing protein</fullName>
    </submittedName>
</protein>
<dbReference type="EMBL" id="JAKRYL010000008">
    <property type="protein sequence ID" value="MCL7747310.1"/>
    <property type="molecule type" value="Genomic_DNA"/>
</dbReference>
<dbReference type="SUPFAM" id="SSF56349">
    <property type="entry name" value="DNA breaking-rejoining enzymes"/>
    <property type="match status" value="1"/>
</dbReference>
<organism evidence="4 5">
    <name type="scientific">Halalkalibacter alkaliphilus</name>
    <dbReference type="NCBI Taxonomy" id="2917993"/>
    <lineage>
        <taxon>Bacteria</taxon>
        <taxon>Bacillati</taxon>
        <taxon>Bacillota</taxon>
        <taxon>Bacilli</taxon>
        <taxon>Bacillales</taxon>
        <taxon>Bacillaceae</taxon>
        <taxon>Halalkalibacter</taxon>
    </lineage>
</organism>
<dbReference type="InterPro" id="IPR010998">
    <property type="entry name" value="Integrase_recombinase_N"/>
</dbReference>
<dbReference type="InterPro" id="IPR044068">
    <property type="entry name" value="CB"/>
</dbReference>
<evidence type="ECO:0000256" key="2">
    <source>
        <dbReference type="PROSITE-ProRule" id="PRU01248"/>
    </source>
</evidence>
<dbReference type="PROSITE" id="PS51900">
    <property type="entry name" value="CB"/>
    <property type="match status" value="1"/>
</dbReference>
<gene>
    <name evidence="4" type="ORF">MF646_09275</name>
</gene>
<keyword evidence="1 2" id="KW-0238">DNA-binding</keyword>
<proteinExistence type="predicted"/>
<evidence type="ECO:0000313" key="5">
    <source>
        <dbReference type="Proteomes" id="UP001139150"/>
    </source>
</evidence>
<accession>A0A9X2I6R1</accession>
<dbReference type="Gene3D" id="1.10.150.130">
    <property type="match status" value="1"/>
</dbReference>